<evidence type="ECO:0000313" key="2">
    <source>
        <dbReference type="Proteomes" id="UP000478052"/>
    </source>
</evidence>
<accession>A0A6G0ZBA1</accession>
<sequence length="127" mass="14976">MLLKVLKNNQLFDILPGAMAMKHIHLDQCKRFFRLLACEMKRLQERFDAYVFHGKAAIENEKIELPWYLFNGISKYKPFDRNLIKNHCRQGMYYDSLNIFQTSHGEHILLSADSDFDGHTNCFGVDF</sequence>
<keyword evidence="2" id="KW-1185">Reference proteome</keyword>
<reference evidence="1 2" key="1">
    <citation type="submission" date="2019-08" db="EMBL/GenBank/DDBJ databases">
        <title>Whole genome of Aphis craccivora.</title>
        <authorList>
            <person name="Voronova N.V."/>
            <person name="Shulinski R.S."/>
            <person name="Bandarenka Y.V."/>
            <person name="Zhorov D.G."/>
            <person name="Warner D."/>
        </authorList>
    </citation>
    <scope>NUCLEOTIDE SEQUENCE [LARGE SCALE GENOMIC DNA]</scope>
    <source>
        <strain evidence="1">180601</strain>
        <tissue evidence="1">Whole Body</tissue>
    </source>
</reference>
<evidence type="ECO:0000313" key="1">
    <source>
        <dbReference type="EMBL" id="KAF0768168.1"/>
    </source>
</evidence>
<organism evidence="1 2">
    <name type="scientific">Aphis craccivora</name>
    <name type="common">Cowpea aphid</name>
    <dbReference type="NCBI Taxonomy" id="307492"/>
    <lineage>
        <taxon>Eukaryota</taxon>
        <taxon>Metazoa</taxon>
        <taxon>Ecdysozoa</taxon>
        <taxon>Arthropoda</taxon>
        <taxon>Hexapoda</taxon>
        <taxon>Insecta</taxon>
        <taxon>Pterygota</taxon>
        <taxon>Neoptera</taxon>
        <taxon>Paraneoptera</taxon>
        <taxon>Hemiptera</taxon>
        <taxon>Sternorrhyncha</taxon>
        <taxon>Aphidomorpha</taxon>
        <taxon>Aphidoidea</taxon>
        <taxon>Aphididae</taxon>
        <taxon>Aphidini</taxon>
        <taxon>Aphis</taxon>
        <taxon>Aphis</taxon>
    </lineage>
</organism>
<gene>
    <name evidence="1" type="ORF">FWK35_00025180</name>
</gene>
<proteinExistence type="predicted"/>
<name>A0A6G0ZBA1_APHCR</name>
<dbReference type="AlphaFoldDB" id="A0A6G0ZBA1"/>
<comment type="caution">
    <text evidence="1">The sequence shown here is derived from an EMBL/GenBank/DDBJ whole genome shotgun (WGS) entry which is preliminary data.</text>
</comment>
<dbReference type="Proteomes" id="UP000478052">
    <property type="component" value="Unassembled WGS sequence"/>
</dbReference>
<dbReference type="EMBL" id="VUJU01000822">
    <property type="protein sequence ID" value="KAF0768168.1"/>
    <property type="molecule type" value="Genomic_DNA"/>
</dbReference>
<protein>
    <submittedName>
        <fullName evidence="1">F-box only protein 2-like</fullName>
    </submittedName>
</protein>